<dbReference type="InterPro" id="IPR032466">
    <property type="entry name" value="Metal_Hydrolase"/>
</dbReference>
<dbReference type="AlphaFoldDB" id="A0A1F5AEP9"/>
<reference evidence="2 3" key="1">
    <citation type="journal article" date="2016" name="Nat. Commun.">
        <title>Thousands of microbial genomes shed light on interconnected biogeochemical processes in an aquifer system.</title>
        <authorList>
            <person name="Anantharaman K."/>
            <person name="Brown C.T."/>
            <person name="Hug L.A."/>
            <person name="Sharon I."/>
            <person name="Castelle C.J."/>
            <person name="Probst A.J."/>
            <person name="Thomas B.C."/>
            <person name="Singh A."/>
            <person name="Wilkins M.J."/>
            <person name="Karaoz U."/>
            <person name="Brodie E.L."/>
            <person name="Williams K.H."/>
            <person name="Hubbard S.S."/>
            <person name="Banfield J.F."/>
        </authorList>
    </citation>
    <scope>NUCLEOTIDE SEQUENCE [LARGE SCALE GENOMIC DNA]</scope>
</reference>
<dbReference type="InterPro" id="IPR013108">
    <property type="entry name" value="Amidohydro_3"/>
</dbReference>
<evidence type="ECO:0000313" key="3">
    <source>
        <dbReference type="Proteomes" id="UP000177701"/>
    </source>
</evidence>
<feature type="domain" description="Amidohydrolase 3" evidence="1">
    <location>
        <begin position="430"/>
        <end position="523"/>
    </location>
</feature>
<name>A0A1F5AEP9_9BACT</name>
<evidence type="ECO:0000259" key="1">
    <source>
        <dbReference type="Pfam" id="PF07969"/>
    </source>
</evidence>
<dbReference type="Pfam" id="PF07969">
    <property type="entry name" value="Amidohydro_3"/>
    <property type="match status" value="1"/>
</dbReference>
<dbReference type="GO" id="GO:0016810">
    <property type="term" value="F:hydrolase activity, acting on carbon-nitrogen (but not peptide) bonds"/>
    <property type="evidence" value="ECO:0007669"/>
    <property type="project" value="InterPro"/>
</dbReference>
<sequence length="540" mass="61205">MILLDILIINGIVYDGLGGIPYKKNIGIKGDQIEIITSDEPPTSKLINAIDLAVSPGFIDIHSHTDFSIKDNPKAESKVMQGITTEVVGMCGFSPAPVNENYFADLMDYFTNTVNLSEKDKLQWRWKNLYEFYEEIEKKGISVNLAPLLGYGTLRIAYSGFSNKPNLLLPEQQRKILYQIEKEMEAGIWGISTALEYPPCSYCDVEEIAEACKIVKRFNGIYSTHMRNENGKEVFTSLEEAIKVAQISEVNLEIAHLKVAFKEGWGKAPEVLNRIHQERKRGIEINADQYPYPAWGSSILDFLPKEMVYKGINYWRNYLLEKENRKEIARFIKNNLNGPEKGMGWEGIIIADTKIKNNEVIVGKSIHELSIIRKIEPEELIIDLLIEKEGYVKLIIFCMKEEDIKTILKDSLVMIGSDGRAVSPHGKFSNTHPHPRYYGTYPRILGKYVREEKVILLPEAIRKMTYMPASKIGLKNRGQIIQGAFADIVIFNPDSIIDSATFKNPHCFPIGVREVLVNGKPVVEQGELTSSLPGSFLRRK</sequence>
<dbReference type="STRING" id="1797291.A2V47_03285"/>
<dbReference type="CDD" id="cd01297">
    <property type="entry name" value="D-aminoacylase"/>
    <property type="match status" value="1"/>
</dbReference>
<accession>A0A1F5AEP9</accession>
<dbReference type="PANTHER" id="PTHR11647">
    <property type="entry name" value="HYDRANTOINASE/DIHYDROPYRIMIDINASE FAMILY MEMBER"/>
    <property type="match status" value="1"/>
</dbReference>
<dbReference type="SUPFAM" id="SSF51338">
    <property type="entry name" value="Composite domain of metallo-dependent hydrolases"/>
    <property type="match status" value="1"/>
</dbReference>
<proteinExistence type="predicted"/>
<dbReference type="InterPro" id="IPR050378">
    <property type="entry name" value="Metallo-dep_Hydrolases_sf"/>
</dbReference>
<dbReference type="SUPFAM" id="SSF51556">
    <property type="entry name" value="Metallo-dependent hydrolases"/>
    <property type="match status" value="1"/>
</dbReference>
<evidence type="ECO:0000313" key="2">
    <source>
        <dbReference type="EMBL" id="OGD16972.1"/>
    </source>
</evidence>
<dbReference type="InterPro" id="IPR011059">
    <property type="entry name" value="Metal-dep_hydrolase_composite"/>
</dbReference>
<protein>
    <recommendedName>
        <fullName evidence="1">Amidohydrolase 3 domain-containing protein</fullName>
    </recommendedName>
</protein>
<dbReference type="Proteomes" id="UP000177701">
    <property type="component" value="Unassembled WGS sequence"/>
</dbReference>
<dbReference type="PANTHER" id="PTHR11647:SF1">
    <property type="entry name" value="COLLAPSIN RESPONSE MEDIATOR PROTEIN"/>
    <property type="match status" value="1"/>
</dbReference>
<organism evidence="2 3">
    <name type="scientific">Candidatus Sediminicultor quintus</name>
    <dbReference type="NCBI Taxonomy" id="1797291"/>
    <lineage>
        <taxon>Bacteria</taxon>
        <taxon>Pseudomonadati</taxon>
        <taxon>Atribacterota</taxon>
        <taxon>Candidatus Phoenicimicrobiia</taxon>
        <taxon>Candidatus Pheonicimicrobiales</taxon>
        <taxon>Candidatus Phoenicimicrobiaceae</taxon>
        <taxon>Candidatus Sediminicultor</taxon>
    </lineage>
</organism>
<dbReference type="EMBL" id="MEYH01000021">
    <property type="protein sequence ID" value="OGD16972.1"/>
    <property type="molecule type" value="Genomic_DNA"/>
</dbReference>
<gene>
    <name evidence="2" type="ORF">A2V47_03285</name>
</gene>
<dbReference type="Gene3D" id="3.20.20.140">
    <property type="entry name" value="Metal-dependent hydrolases"/>
    <property type="match status" value="2"/>
</dbReference>
<comment type="caution">
    <text evidence="2">The sequence shown here is derived from an EMBL/GenBank/DDBJ whole genome shotgun (WGS) entry which is preliminary data.</text>
</comment>